<protein>
    <submittedName>
        <fullName evidence="2">Uncharacterized protein</fullName>
    </submittedName>
</protein>
<proteinExistence type="predicted"/>
<feature type="compositionally biased region" description="Polar residues" evidence="1">
    <location>
        <begin position="827"/>
        <end position="842"/>
    </location>
</feature>
<keyword evidence="3" id="KW-1185">Reference proteome</keyword>
<accession>A0A9P6E429</accession>
<name>A0A9P6E429_9AGAR</name>
<dbReference type="Proteomes" id="UP000807306">
    <property type="component" value="Unassembled WGS sequence"/>
</dbReference>
<evidence type="ECO:0000313" key="2">
    <source>
        <dbReference type="EMBL" id="KAF9522127.1"/>
    </source>
</evidence>
<feature type="region of interest" description="Disordered" evidence="1">
    <location>
        <begin position="540"/>
        <end position="559"/>
    </location>
</feature>
<dbReference type="OrthoDB" id="2999551at2759"/>
<comment type="caution">
    <text evidence="2">The sequence shown here is derived from an EMBL/GenBank/DDBJ whole genome shotgun (WGS) entry which is preliminary data.</text>
</comment>
<evidence type="ECO:0000256" key="1">
    <source>
        <dbReference type="SAM" id="MobiDB-lite"/>
    </source>
</evidence>
<feature type="region of interest" description="Disordered" evidence="1">
    <location>
        <begin position="821"/>
        <end position="876"/>
    </location>
</feature>
<organism evidence="2 3">
    <name type="scientific">Crepidotus variabilis</name>
    <dbReference type="NCBI Taxonomy" id="179855"/>
    <lineage>
        <taxon>Eukaryota</taxon>
        <taxon>Fungi</taxon>
        <taxon>Dikarya</taxon>
        <taxon>Basidiomycota</taxon>
        <taxon>Agaricomycotina</taxon>
        <taxon>Agaricomycetes</taxon>
        <taxon>Agaricomycetidae</taxon>
        <taxon>Agaricales</taxon>
        <taxon>Agaricineae</taxon>
        <taxon>Crepidotaceae</taxon>
        <taxon>Crepidotus</taxon>
    </lineage>
</organism>
<feature type="compositionally biased region" description="Low complexity" evidence="1">
    <location>
        <begin position="862"/>
        <end position="871"/>
    </location>
</feature>
<gene>
    <name evidence="2" type="ORF">CPB83DRAFT_840710</name>
</gene>
<reference evidence="2" key="1">
    <citation type="submission" date="2020-11" db="EMBL/GenBank/DDBJ databases">
        <authorList>
            <consortium name="DOE Joint Genome Institute"/>
            <person name="Ahrendt S."/>
            <person name="Riley R."/>
            <person name="Andreopoulos W."/>
            <person name="Labutti K."/>
            <person name="Pangilinan J."/>
            <person name="Ruiz-Duenas F.J."/>
            <person name="Barrasa J.M."/>
            <person name="Sanchez-Garcia M."/>
            <person name="Camarero S."/>
            <person name="Miyauchi S."/>
            <person name="Serrano A."/>
            <person name="Linde D."/>
            <person name="Babiker R."/>
            <person name="Drula E."/>
            <person name="Ayuso-Fernandez I."/>
            <person name="Pacheco R."/>
            <person name="Padilla G."/>
            <person name="Ferreira P."/>
            <person name="Barriuso J."/>
            <person name="Kellner H."/>
            <person name="Castanera R."/>
            <person name="Alfaro M."/>
            <person name="Ramirez L."/>
            <person name="Pisabarro A.G."/>
            <person name="Kuo A."/>
            <person name="Tritt A."/>
            <person name="Lipzen A."/>
            <person name="He G."/>
            <person name="Yan M."/>
            <person name="Ng V."/>
            <person name="Cullen D."/>
            <person name="Martin F."/>
            <person name="Rosso M.-N."/>
            <person name="Henrissat B."/>
            <person name="Hibbett D."/>
            <person name="Martinez A.T."/>
            <person name="Grigoriev I.V."/>
        </authorList>
    </citation>
    <scope>NUCLEOTIDE SEQUENCE</scope>
    <source>
        <strain evidence="2">CBS 506.95</strain>
    </source>
</reference>
<dbReference type="EMBL" id="MU157959">
    <property type="protein sequence ID" value="KAF9522127.1"/>
    <property type="molecule type" value="Genomic_DNA"/>
</dbReference>
<evidence type="ECO:0000313" key="3">
    <source>
        <dbReference type="Proteomes" id="UP000807306"/>
    </source>
</evidence>
<dbReference type="AlphaFoldDB" id="A0A9P6E429"/>
<sequence length="1009" mass="114002">MAPSTLVPSPASAGKRAKTPWNSYEGYFFAHIETELARVPESDRVIVNGRPTTATIAEAYKAFKKFHLLRHRHILEVFNDQQALLISQTTGPQRERQFLEHCRSFSEKINREKLLFGFETIVFTLRPSMNIKGLSAWMSGTQNGSKRASNYQPKIFFITLKFTYCTTNALGNDHAKDSNVTSVLKRSFEELAVNAGTSFYSGSRFAWSSIPARMRSKGYRLINWPHDVPHPTVWKSKKGILGLNISQKRRLLQAFEDQSHPLSATLVTMEPTNVNFTENAFSFFFAMDHTLNFEVEACRCCRDLSAARGHDFTGRLNDVRLKYSLTKYRVSRAEVQARMLEVHCPSDGSAWPEWRNLGTSNLGVIVEVQARGRKFKARVSENSAREIRSHKLKFDQALKFKFFQDPYADEHNFSIYTSLLDVMSQHRLLYTPPLEPTLGPQCHPPSPPKRQTTMKFNKEQEAIIQAQFSEFDASVILENPTFIHNHIGVRGLKEKFVREVFKQPEFAEVATSREWRDRLQRKIGNYYNNNLLPRLRKQQLNQSSSLEEESKRDTHSLSENGADLCDFSAGIMDAINRMVESQGNTASSVVCISYGTRAADDVVSIANLTFLRNETKAEFAVIERSDGDWTEEWRRYVDMTLPHQPISSIISIPRGKDGLPLFPEVDISKWTLLELIDFLNAYFESLWVFSQPKNNAPIPWKDLADQPAKYYDTVLHPLPVEISTPTAYLNAPSDLFVLLQYFALSARLGNHFRFTNPSEYPYSCDNIFDHGFSSALDLGVTEQCAPRNEILDAKYLDPVIPTDERSRSSSMDHSDAVNLIGSVVPPTESTPMDESSDVSSSGMAIHIEENSLPSSIDGSNADDSSPSDCSVPPTPEPVDLFETFENPLTLPQSQTDGNLQNLAPSNNLIPFHEINSSMIPFAKSSSPTSDLRNGNGPPMEELAMPTRILRSSTRVPGQNLTENNGKRELILRAPPEKQTNRPKPGYFYHLVDDQGTVVRKVQRKPKGAR</sequence>